<dbReference type="UniPathway" id="UPA00068">
    <property type="reaction ID" value="UER00114"/>
</dbReference>
<comment type="pathway">
    <text evidence="2 5">Amino-acid biosynthesis; L-arginine biosynthesis; L-arginine from L-ornithine and carbamoyl phosphate: step 3/3.</text>
</comment>
<dbReference type="InterPro" id="IPR022761">
    <property type="entry name" value="Fumarate_lyase_N"/>
</dbReference>
<dbReference type="KEGG" id="ock:EXM22_11535"/>
<evidence type="ECO:0000313" key="8">
    <source>
        <dbReference type="Proteomes" id="UP000324209"/>
    </source>
</evidence>
<dbReference type="NCBIfam" id="TIGR00838">
    <property type="entry name" value="argH"/>
    <property type="match status" value="1"/>
</dbReference>
<accession>A0A5C1QKC3</accession>
<dbReference type="SUPFAM" id="SSF48557">
    <property type="entry name" value="L-aspartase-like"/>
    <property type="match status" value="1"/>
</dbReference>
<dbReference type="PANTHER" id="PTHR43814">
    <property type="entry name" value="ARGININOSUCCINATE LYASE"/>
    <property type="match status" value="1"/>
</dbReference>
<feature type="domain" description="Fumarate lyase N-terminal" evidence="6">
    <location>
        <begin position="33"/>
        <end position="300"/>
    </location>
</feature>
<dbReference type="InterPro" id="IPR009049">
    <property type="entry name" value="Argininosuccinate_lyase"/>
</dbReference>
<evidence type="ECO:0000256" key="4">
    <source>
        <dbReference type="ARBA" id="ARBA00022571"/>
    </source>
</evidence>
<dbReference type="GO" id="GO:0005829">
    <property type="term" value="C:cytosol"/>
    <property type="evidence" value="ECO:0007669"/>
    <property type="project" value="TreeGrafter"/>
</dbReference>
<keyword evidence="8" id="KW-1185">Reference proteome</keyword>
<evidence type="ECO:0000256" key="5">
    <source>
        <dbReference type="HAMAP-Rule" id="MF_00006"/>
    </source>
</evidence>
<dbReference type="Gene3D" id="1.10.275.10">
    <property type="entry name" value="Fumarase/aspartase (N-terminal domain)"/>
    <property type="match status" value="1"/>
</dbReference>
<dbReference type="PROSITE" id="PS00163">
    <property type="entry name" value="FUMARATE_LYASES"/>
    <property type="match status" value="1"/>
</dbReference>
<dbReference type="InterPro" id="IPR020557">
    <property type="entry name" value="Fumarate_lyase_CS"/>
</dbReference>
<evidence type="ECO:0000259" key="6">
    <source>
        <dbReference type="Pfam" id="PF00206"/>
    </source>
</evidence>
<keyword evidence="5" id="KW-0963">Cytoplasm</keyword>
<dbReference type="CDD" id="cd01359">
    <property type="entry name" value="Argininosuccinate_lyase"/>
    <property type="match status" value="1"/>
</dbReference>
<dbReference type="GO" id="GO:0004056">
    <property type="term" value="F:argininosuccinate lyase activity"/>
    <property type="evidence" value="ECO:0007669"/>
    <property type="project" value="UniProtKB-UniRule"/>
</dbReference>
<name>A0A5C1QKC3_9SPIO</name>
<protein>
    <recommendedName>
        <fullName evidence="3 5">Argininosuccinate lyase</fullName>
        <shortName evidence="5">ASAL</shortName>
        <ecNumber evidence="3 5">4.3.2.1</ecNumber>
    </recommendedName>
    <alternativeName>
        <fullName evidence="5">Arginosuccinase</fullName>
    </alternativeName>
</protein>
<comment type="catalytic activity">
    <reaction evidence="1 5">
        <text>2-(N(omega)-L-arginino)succinate = fumarate + L-arginine</text>
        <dbReference type="Rhea" id="RHEA:24020"/>
        <dbReference type="ChEBI" id="CHEBI:29806"/>
        <dbReference type="ChEBI" id="CHEBI:32682"/>
        <dbReference type="ChEBI" id="CHEBI:57472"/>
        <dbReference type="EC" id="4.3.2.1"/>
    </reaction>
</comment>
<dbReference type="InterPro" id="IPR000362">
    <property type="entry name" value="Fumarate_lyase_fam"/>
</dbReference>
<evidence type="ECO:0000313" key="7">
    <source>
        <dbReference type="EMBL" id="QEN08585.1"/>
    </source>
</evidence>
<dbReference type="EC" id="4.3.2.1" evidence="3 5"/>
<dbReference type="Gene3D" id="1.10.40.30">
    <property type="entry name" value="Fumarase/aspartase (C-terminal domain)"/>
    <property type="match status" value="1"/>
</dbReference>
<sequence>MSKLWAKDYDLNTLIEEFTVGIDYILDQKLIPSDCVASLAHATMLQSIGILSEEELKSLKEGLKQILGEHAAGAFEIKRSDEDGHTAIENRLVELAGDAGKKIHTGRSRNDQVVTAIRVYSRSRVLGIIKETGDLVRAILDLAELHKATPMPGRTHMQIAMPSSVGLWAGSFAEELIDSIRLLSAAWEILDQNPLGAAAGYGVPLPLNRDMTTELMGFSRVQNNVIYVNNSRGKMELMILDILDQITLTLSKIAQDLILFSLPEFGYFSLPAQLCTGSSIMPQKKNPDGLELMRAKAGTVSACGTQIRNILRSLPSGYNRDFQETKEPFLKGCDITSISLKMMTLTFRELKVNIEGLKAGFSKDIYATDAALDLVASGMSFRDAYKEVGLHLDKLGDQDPDESIRSRTYRGTSGNLCLDEALSRLKSLMDIASDRESKIDASLESLMGQKLNLLVK</sequence>
<keyword evidence="4 5" id="KW-0055">Arginine biosynthesis</keyword>
<dbReference type="GO" id="GO:0042450">
    <property type="term" value="P:L-arginine biosynthetic process via ornithine"/>
    <property type="evidence" value="ECO:0007669"/>
    <property type="project" value="UniProtKB-UniRule"/>
</dbReference>
<keyword evidence="5" id="KW-0028">Amino-acid biosynthesis</keyword>
<evidence type="ECO:0000256" key="2">
    <source>
        <dbReference type="ARBA" id="ARBA00004941"/>
    </source>
</evidence>
<dbReference type="PRINTS" id="PR00145">
    <property type="entry name" value="ARGSUCLYASE"/>
</dbReference>
<gene>
    <name evidence="5 7" type="primary">argH</name>
    <name evidence="7" type="ORF">EXM22_11535</name>
</gene>
<dbReference type="OrthoDB" id="9769623at2"/>
<keyword evidence="5 7" id="KW-0456">Lyase</keyword>
<dbReference type="PANTHER" id="PTHR43814:SF1">
    <property type="entry name" value="ARGININOSUCCINATE LYASE"/>
    <property type="match status" value="1"/>
</dbReference>
<dbReference type="Proteomes" id="UP000324209">
    <property type="component" value="Chromosome"/>
</dbReference>
<dbReference type="HAMAP" id="MF_00006">
    <property type="entry name" value="Arg_succ_lyase"/>
    <property type="match status" value="1"/>
</dbReference>
<reference evidence="7 8" key="1">
    <citation type="submission" date="2019-02" db="EMBL/GenBank/DDBJ databases">
        <title>Complete Genome Sequence and Methylome Analysis of free living Spirochaetas.</title>
        <authorList>
            <person name="Fomenkov A."/>
            <person name="Dubinina G."/>
            <person name="Leshcheva N."/>
            <person name="Mikheeva N."/>
            <person name="Grabovich M."/>
            <person name="Vincze T."/>
            <person name="Roberts R.J."/>
        </authorList>
    </citation>
    <scope>NUCLEOTIDE SEQUENCE [LARGE SCALE GENOMIC DNA]</scope>
    <source>
        <strain evidence="7 8">K2</strain>
    </source>
</reference>
<comment type="similarity">
    <text evidence="5">Belongs to the lyase 1 family. Argininosuccinate lyase subfamily.</text>
</comment>
<dbReference type="AlphaFoldDB" id="A0A5C1QKC3"/>
<proteinExistence type="inferred from homology"/>
<dbReference type="PRINTS" id="PR00149">
    <property type="entry name" value="FUMRATELYASE"/>
</dbReference>
<dbReference type="Pfam" id="PF00206">
    <property type="entry name" value="Lyase_1"/>
    <property type="match status" value="1"/>
</dbReference>
<evidence type="ECO:0000256" key="1">
    <source>
        <dbReference type="ARBA" id="ARBA00000985"/>
    </source>
</evidence>
<dbReference type="RefSeq" id="WP_149486666.1">
    <property type="nucleotide sequence ID" value="NZ_CP036150.1"/>
</dbReference>
<comment type="subcellular location">
    <subcellularLocation>
        <location evidence="5">Cytoplasm</location>
    </subcellularLocation>
</comment>
<dbReference type="InterPro" id="IPR008948">
    <property type="entry name" value="L-Aspartase-like"/>
</dbReference>
<evidence type="ECO:0000256" key="3">
    <source>
        <dbReference type="ARBA" id="ARBA00012338"/>
    </source>
</evidence>
<dbReference type="Gene3D" id="1.20.200.10">
    <property type="entry name" value="Fumarase/aspartase (Central domain)"/>
    <property type="match status" value="1"/>
</dbReference>
<organism evidence="7 8">
    <name type="scientific">Oceanispirochaeta crateris</name>
    <dbReference type="NCBI Taxonomy" id="2518645"/>
    <lineage>
        <taxon>Bacteria</taxon>
        <taxon>Pseudomonadati</taxon>
        <taxon>Spirochaetota</taxon>
        <taxon>Spirochaetia</taxon>
        <taxon>Spirochaetales</taxon>
        <taxon>Spirochaetaceae</taxon>
        <taxon>Oceanispirochaeta</taxon>
    </lineage>
</organism>
<dbReference type="InterPro" id="IPR024083">
    <property type="entry name" value="Fumarase/histidase_N"/>
</dbReference>
<dbReference type="EMBL" id="CP036150">
    <property type="protein sequence ID" value="QEN08585.1"/>
    <property type="molecule type" value="Genomic_DNA"/>
</dbReference>